<feature type="domain" description="RGS" evidence="2">
    <location>
        <begin position="857"/>
        <end position="963"/>
    </location>
</feature>
<dbReference type="Pfam" id="PF00615">
    <property type="entry name" value="RGS"/>
    <property type="match status" value="3"/>
</dbReference>
<dbReference type="InterPro" id="IPR016137">
    <property type="entry name" value="RGS"/>
</dbReference>
<dbReference type="SMART" id="SM00315">
    <property type="entry name" value="RGS"/>
    <property type="match status" value="2"/>
</dbReference>
<feature type="compositionally biased region" description="Acidic residues" evidence="1">
    <location>
        <begin position="493"/>
        <end position="504"/>
    </location>
</feature>
<dbReference type="GO" id="GO:0005634">
    <property type="term" value="C:nucleus"/>
    <property type="evidence" value="ECO:0007669"/>
    <property type="project" value="TreeGrafter"/>
</dbReference>
<sequence length="1367" mass="156387">MSETIVIKIDPPQVDDDDVEDFLATDDLFVEYFNTYLALPSFPEPLCFNKESGGFEVVSEARHALAQQIKAAIRSQRRTPNIYRVAKRHAFIDIPLIPIVTPDGPEKMEIDTSFSVTTLNKEQGIHWVKAERLPTFLNSDCYFEYRLGNVLSQVKLMDTKGHFILTKIDYTPRPQKTKKKQEEVKVDLKEVYIKNMFVSLGDTSTQNTDSWFSQAKMAHLEETTYVSLSRPVSASRPIMSTSSSARPASENYRALRQRPDSGISSVGSPQKSSVFSSPYFGSYGAMPLDEFSMPRSNTAGSLKPVTPRPSDPVCVTDDDGEQVLSSVVYAYPKDESIGSESGMGDVSEMDNDLDNDDTALTSDGELQSLTSGKEEEEDEERAESKQSVVVHSVDELSAVIVGAVMKKAMADVAKIEQSVIEKDPRISKVFPNAAYAHISTDMLDNIIVIENPPQQEQHQQPPQQHQQQAHVAPGGDHGARETKKVPKGKADDNESDVDSLLDSEEDYEEDDVNFFRRHKRKRTYNLSTRKGLQQFKRFLRGTAGENMFYLWTDIDKLVLVTSEEEEARYLSGMREKYHKHGAPYELTSEFKASLGLSEPSQWTVEKLQAVQCRVADPLVLYWAPRFLLKQLYKSNPARYQQYQEQHLNLLPRKEVYPNPPTMTLLPLRPKSCYPKLQQHRIVVQDLWEREPRVEETLPLTTPRVGMRRVHGPSAIKPPTPPRPGTEVTKKKPRELLMAHLKAHDHLSKLEVSGSSGTPGHSKPSSAKSRPKSSKAPSLPTVPGRRATSPGSDSAESWDNASVASLDRAQKDRLNSATVSSEDKRSRPRTAPSQRVSSAASGRSSSSQFEGGRRLEALLQALYHEKDSGHFFRAFLRKSNNKRWLDAAQFWEDVQEYRMMFYQDAMDLFVVKKHAQGIYSKYIVSGAPRNIGCPTQVRLDVLQCLVPPQEELFDLAEEEALKTLYTAWMTGLTTDMQTYSKVELIEVKRHLETKNKYVLNLQRSGLIKERPLTPDEPMEGYDDPVYDPAAWEAVPEEFRDYTLEKLVHNRLELEHFKQFLAEKYADTDLKCWMDVEAWRRITPAEERKRDQKSKDIKKAYLNKKYFFGPNSPAGKEGQDKVMQTGGGWGKLLEDKLPNAVLLEAQKYVRERLEQKWLPLFLVTEPFAYRQRPKTNMDDVVDDVLVQKRRRSQAVWKMLESRWVSSSKEILTFRKALMNPVTSHQFRRFVSIKGDNLENDVLFWQEVQKYKQMHHVHTEDSLLSQKITAIINCFIDSQIPPSLQVDLPQEMADRVLDRKYEKSPYLFREAQLALFRILFSHWNEFCELRINMGQDKVLPTIERLRRHAKAKERKRQLEMEKKAEEASIV</sequence>
<comment type="caution">
    <text evidence="3">The sequence shown here is derived from an EMBL/GenBank/DDBJ whole genome shotgun (WGS) entry which is preliminary data.</text>
</comment>
<dbReference type="PANTHER" id="PTHR46583:SF1">
    <property type="entry name" value="REGULATOR OF G-PROTEIN SIGNALING 22"/>
    <property type="match status" value="1"/>
</dbReference>
<dbReference type="GO" id="GO:0005737">
    <property type="term" value="C:cytoplasm"/>
    <property type="evidence" value="ECO:0007669"/>
    <property type="project" value="TreeGrafter"/>
</dbReference>
<dbReference type="PROSITE" id="PS50132">
    <property type="entry name" value="RGS"/>
    <property type="match status" value="3"/>
</dbReference>
<feature type="compositionally biased region" description="Acidic residues" evidence="1">
    <location>
        <begin position="347"/>
        <end position="357"/>
    </location>
</feature>
<feature type="compositionally biased region" description="Low complexity" evidence="1">
    <location>
        <begin position="761"/>
        <end position="778"/>
    </location>
</feature>
<evidence type="ECO:0000259" key="2">
    <source>
        <dbReference type="PROSITE" id="PS50132"/>
    </source>
</evidence>
<feature type="region of interest" description="Disordered" evidence="1">
    <location>
        <begin position="335"/>
        <end position="388"/>
    </location>
</feature>
<dbReference type="GO" id="GO:0001965">
    <property type="term" value="F:G-protein alpha-subunit binding"/>
    <property type="evidence" value="ECO:0007669"/>
    <property type="project" value="InterPro"/>
</dbReference>
<feature type="domain" description="RGS" evidence="2">
    <location>
        <begin position="1041"/>
        <end position="1100"/>
    </location>
</feature>
<keyword evidence="4" id="KW-1185">Reference proteome</keyword>
<feature type="region of interest" description="Disordered" evidence="1">
    <location>
        <begin position="454"/>
        <end position="504"/>
    </location>
</feature>
<dbReference type="InterPro" id="IPR048074">
    <property type="entry name" value="RGS22_RGS_fourth"/>
</dbReference>
<feature type="region of interest" description="Disordered" evidence="1">
    <location>
        <begin position="748"/>
        <end position="849"/>
    </location>
</feature>
<feature type="compositionally biased region" description="Polar residues" evidence="1">
    <location>
        <begin position="788"/>
        <end position="802"/>
    </location>
</feature>
<feature type="compositionally biased region" description="Basic and acidic residues" evidence="1">
    <location>
        <begin position="477"/>
        <end position="492"/>
    </location>
</feature>
<accession>A0AAN9B7J1</accession>
<reference evidence="3 4" key="1">
    <citation type="submission" date="2024-02" db="EMBL/GenBank/DDBJ databases">
        <title>Chromosome-scale genome assembly of the rough periwinkle Littorina saxatilis.</title>
        <authorList>
            <person name="De Jode A."/>
            <person name="Faria R."/>
            <person name="Formenti G."/>
            <person name="Sims Y."/>
            <person name="Smith T.P."/>
            <person name="Tracey A."/>
            <person name="Wood J.M.D."/>
            <person name="Zagrodzka Z.B."/>
            <person name="Johannesson K."/>
            <person name="Butlin R.K."/>
            <person name="Leder E.H."/>
        </authorList>
    </citation>
    <scope>NUCLEOTIDE SEQUENCE [LARGE SCALE GENOMIC DNA]</scope>
    <source>
        <strain evidence="3">Snail1</strain>
        <tissue evidence="3">Muscle</tissue>
    </source>
</reference>
<evidence type="ECO:0000313" key="4">
    <source>
        <dbReference type="Proteomes" id="UP001374579"/>
    </source>
</evidence>
<feature type="compositionally biased region" description="Low complexity" evidence="1">
    <location>
        <begin position="832"/>
        <end position="847"/>
    </location>
</feature>
<dbReference type="InterPro" id="IPR044926">
    <property type="entry name" value="RGS_subdomain_2"/>
</dbReference>
<organism evidence="3 4">
    <name type="scientific">Littorina saxatilis</name>
    <dbReference type="NCBI Taxonomy" id="31220"/>
    <lineage>
        <taxon>Eukaryota</taxon>
        <taxon>Metazoa</taxon>
        <taxon>Spiralia</taxon>
        <taxon>Lophotrochozoa</taxon>
        <taxon>Mollusca</taxon>
        <taxon>Gastropoda</taxon>
        <taxon>Caenogastropoda</taxon>
        <taxon>Littorinimorpha</taxon>
        <taxon>Littorinoidea</taxon>
        <taxon>Littorinidae</taxon>
        <taxon>Littorina</taxon>
    </lineage>
</organism>
<gene>
    <name evidence="3" type="ORF">V1264_023134</name>
</gene>
<dbReference type="Proteomes" id="UP001374579">
    <property type="component" value="Unassembled WGS sequence"/>
</dbReference>
<proteinExistence type="predicted"/>
<feature type="region of interest" description="Disordered" evidence="1">
    <location>
        <begin position="705"/>
        <end position="728"/>
    </location>
</feature>
<dbReference type="Gene3D" id="1.10.167.10">
    <property type="entry name" value="Regulator of G-protein Signalling 4, domain 2"/>
    <property type="match status" value="3"/>
</dbReference>
<evidence type="ECO:0000313" key="3">
    <source>
        <dbReference type="EMBL" id="KAK7100139.1"/>
    </source>
</evidence>
<feature type="domain" description="RGS" evidence="2">
    <location>
        <begin position="1210"/>
        <end position="1316"/>
    </location>
</feature>
<protein>
    <recommendedName>
        <fullName evidence="2">RGS domain-containing protein</fullName>
    </recommendedName>
</protein>
<dbReference type="GO" id="GO:0009966">
    <property type="term" value="P:regulation of signal transduction"/>
    <property type="evidence" value="ECO:0007669"/>
    <property type="project" value="InterPro"/>
</dbReference>
<dbReference type="EMBL" id="JBAMIC010000011">
    <property type="protein sequence ID" value="KAK7100139.1"/>
    <property type="molecule type" value="Genomic_DNA"/>
</dbReference>
<feature type="compositionally biased region" description="Low complexity" evidence="1">
    <location>
        <begin position="454"/>
        <end position="468"/>
    </location>
</feature>
<dbReference type="PANTHER" id="PTHR46583">
    <property type="entry name" value="REGULATOR OF G-PROTEIN SIGNALING 22"/>
    <property type="match status" value="1"/>
</dbReference>
<name>A0AAN9B7J1_9CAEN</name>
<dbReference type="SUPFAM" id="SSF48097">
    <property type="entry name" value="Regulator of G-protein signaling, RGS"/>
    <property type="match status" value="4"/>
</dbReference>
<dbReference type="InterPro" id="IPR042651">
    <property type="entry name" value="Rgs22"/>
</dbReference>
<evidence type="ECO:0000256" key="1">
    <source>
        <dbReference type="SAM" id="MobiDB-lite"/>
    </source>
</evidence>
<dbReference type="InterPro" id="IPR036305">
    <property type="entry name" value="RGS_sf"/>
</dbReference>
<dbReference type="CDD" id="cd08725">
    <property type="entry name" value="RGS_RGS22_4"/>
    <property type="match status" value="1"/>
</dbReference>